<dbReference type="PANTHER" id="PTHR36007:SF2">
    <property type="entry name" value="TRANSPORT PROTEIN-RELATED"/>
    <property type="match status" value="1"/>
</dbReference>
<dbReference type="Pfam" id="PF06695">
    <property type="entry name" value="Sm_multidrug_ex"/>
    <property type="match status" value="1"/>
</dbReference>
<feature type="transmembrane region" description="Helical" evidence="1">
    <location>
        <begin position="259"/>
        <end position="277"/>
    </location>
</feature>
<gene>
    <name evidence="2" type="ORF">ZOSMA_1G03930</name>
</gene>
<dbReference type="OrthoDB" id="2018918at2759"/>
<feature type="transmembrane region" description="Helical" evidence="1">
    <location>
        <begin position="283"/>
        <end position="302"/>
    </location>
</feature>
<keyword evidence="3" id="KW-1185">Reference proteome</keyword>
<sequence length="309" mass="33539">MADVISISSFLGTRTPSLERTQFVISRSSSSFPQYRPRKSHFAVNLPKVSNKPSSSSWVVPAKEAALPNCPEMEKKRIHIWPLVVSAGISFGSLLLSLRCESAIAAATAVATGNDSIRASKIGLKIATALRATGLADEMVIFALATLPVLELRGAIPVGYWMKLDPFLLTSLSIIGNMVPVPLIMLYLKKLVYILSLKNTAGSRLLERVLQRAKDKAGPVKEFQWLGLMLFVAVPFPGTGAWTGAIISSVLDMPFWTSVSANFVGVVVAGLLINLLVNLGLKYAVVTGLLLFFASTVMWNVLRYFKAQK</sequence>
<keyword evidence="1" id="KW-0812">Transmembrane</keyword>
<comment type="caution">
    <text evidence="2">The sequence shown here is derived from an EMBL/GenBank/DDBJ whole genome shotgun (WGS) entry which is preliminary data.</text>
</comment>
<keyword evidence="1" id="KW-0472">Membrane</keyword>
<feature type="transmembrane region" description="Helical" evidence="1">
    <location>
        <begin position="167"/>
        <end position="188"/>
    </location>
</feature>
<dbReference type="Proteomes" id="UP000036987">
    <property type="component" value="Unassembled WGS sequence"/>
</dbReference>
<feature type="transmembrane region" description="Helical" evidence="1">
    <location>
        <begin position="225"/>
        <end position="247"/>
    </location>
</feature>
<dbReference type="AlphaFoldDB" id="A0A0K9PQ83"/>
<proteinExistence type="predicted"/>
<evidence type="ECO:0000313" key="3">
    <source>
        <dbReference type="Proteomes" id="UP000036987"/>
    </source>
</evidence>
<protein>
    <submittedName>
        <fullName evidence="2">Small multidrug export protein</fullName>
    </submittedName>
</protein>
<dbReference type="InterPro" id="IPR009577">
    <property type="entry name" value="Sm_multidrug_ex"/>
</dbReference>
<organism evidence="2 3">
    <name type="scientific">Zostera marina</name>
    <name type="common">Eelgrass</name>
    <dbReference type="NCBI Taxonomy" id="29655"/>
    <lineage>
        <taxon>Eukaryota</taxon>
        <taxon>Viridiplantae</taxon>
        <taxon>Streptophyta</taxon>
        <taxon>Embryophyta</taxon>
        <taxon>Tracheophyta</taxon>
        <taxon>Spermatophyta</taxon>
        <taxon>Magnoliopsida</taxon>
        <taxon>Liliopsida</taxon>
        <taxon>Zosteraceae</taxon>
        <taxon>Zostera</taxon>
    </lineage>
</organism>
<accession>A0A0K9PQ83</accession>
<dbReference type="PANTHER" id="PTHR36007">
    <property type="entry name" value="TRANSPORT PROTEIN-RELATED"/>
    <property type="match status" value="1"/>
</dbReference>
<keyword evidence="1" id="KW-1133">Transmembrane helix</keyword>
<evidence type="ECO:0000256" key="1">
    <source>
        <dbReference type="SAM" id="Phobius"/>
    </source>
</evidence>
<name>A0A0K9PQ83_ZOSMR</name>
<dbReference type="OMA" id="ANFMGVI"/>
<dbReference type="EMBL" id="LFYR01000729">
    <property type="protein sequence ID" value="KMZ70410.1"/>
    <property type="molecule type" value="Genomic_DNA"/>
</dbReference>
<evidence type="ECO:0000313" key="2">
    <source>
        <dbReference type="EMBL" id="KMZ70410.1"/>
    </source>
</evidence>
<feature type="transmembrane region" description="Helical" evidence="1">
    <location>
        <begin position="139"/>
        <end position="160"/>
    </location>
</feature>
<reference evidence="3" key="1">
    <citation type="journal article" date="2016" name="Nature">
        <title>The genome of the seagrass Zostera marina reveals angiosperm adaptation to the sea.</title>
        <authorList>
            <person name="Olsen J.L."/>
            <person name="Rouze P."/>
            <person name="Verhelst B."/>
            <person name="Lin Y.-C."/>
            <person name="Bayer T."/>
            <person name="Collen J."/>
            <person name="Dattolo E."/>
            <person name="De Paoli E."/>
            <person name="Dittami S."/>
            <person name="Maumus F."/>
            <person name="Michel G."/>
            <person name="Kersting A."/>
            <person name="Lauritano C."/>
            <person name="Lohaus R."/>
            <person name="Toepel M."/>
            <person name="Tonon T."/>
            <person name="Vanneste K."/>
            <person name="Amirebrahimi M."/>
            <person name="Brakel J."/>
            <person name="Bostroem C."/>
            <person name="Chovatia M."/>
            <person name="Grimwood J."/>
            <person name="Jenkins J.W."/>
            <person name="Jueterbock A."/>
            <person name="Mraz A."/>
            <person name="Stam W.T."/>
            <person name="Tice H."/>
            <person name="Bornberg-Bauer E."/>
            <person name="Green P.J."/>
            <person name="Pearson G.A."/>
            <person name="Procaccini G."/>
            <person name="Duarte C.M."/>
            <person name="Schmutz J."/>
            <person name="Reusch T.B.H."/>
            <person name="Van de Peer Y."/>
        </authorList>
    </citation>
    <scope>NUCLEOTIDE SEQUENCE [LARGE SCALE GENOMIC DNA]</scope>
    <source>
        <strain evidence="3">cv. Finnish</strain>
    </source>
</reference>